<dbReference type="Gene3D" id="3.40.50.1820">
    <property type="entry name" value="alpha/beta hydrolase"/>
    <property type="match status" value="1"/>
</dbReference>
<protein>
    <submittedName>
        <fullName evidence="2">Phospholipase/carboxylesterase</fullName>
    </submittedName>
</protein>
<dbReference type="RefSeq" id="WP_139832305.1">
    <property type="nucleotide sequence ID" value="NZ_FXBL01000004.1"/>
</dbReference>
<sequence length="229" mass="24768">MRGDWMDAPLRYDRSYVYRLYEPQDPAERTIVALHGSGADEAAILPLARMLDPKARIVAPRGRILQNGERRWYRKLSPITFDQSSVALEADTFSGFLDGLRRDGVTDPDRTLFLGYSNGANLVAATMLLHPGAIRQAVLMRAMSVLESAPKADLTAARVLILSGATDQIYGSYGAMLGDLLKRNGAVVVQDTLSSGHECGEGDIAYARGWLDSVEGGVPATADARGTRG</sequence>
<accession>A0A1X7P9T9</accession>
<evidence type="ECO:0000313" key="2">
    <source>
        <dbReference type="EMBL" id="SMH47811.1"/>
    </source>
</evidence>
<dbReference type="InterPro" id="IPR029058">
    <property type="entry name" value="AB_hydrolase_fold"/>
</dbReference>
<name>A0A1X7P9T9_9HYPH</name>
<organism evidence="2 3">
    <name type="scientific">Mesorhizobium australicum</name>
    <dbReference type="NCBI Taxonomy" id="536018"/>
    <lineage>
        <taxon>Bacteria</taxon>
        <taxon>Pseudomonadati</taxon>
        <taxon>Pseudomonadota</taxon>
        <taxon>Alphaproteobacteria</taxon>
        <taxon>Hyphomicrobiales</taxon>
        <taxon>Phyllobacteriaceae</taxon>
        <taxon>Mesorhizobium</taxon>
    </lineage>
</organism>
<dbReference type="GO" id="GO:0016787">
    <property type="term" value="F:hydrolase activity"/>
    <property type="evidence" value="ECO:0007669"/>
    <property type="project" value="InterPro"/>
</dbReference>
<gene>
    <name evidence="2" type="ORF">SAMN02982922_3589</name>
</gene>
<dbReference type="SUPFAM" id="SSF53474">
    <property type="entry name" value="alpha/beta-Hydrolases"/>
    <property type="match status" value="1"/>
</dbReference>
<evidence type="ECO:0000259" key="1">
    <source>
        <dbReference type="Pfam" id="PF02230"/>
    </source>
</evidence>
<dbReference type="InterPro" id="IPR003140">
    <property type="entry name" value="PLipase/COase/thioEstase"/>
</dbReference>
<dbReference type="OrthoDB" id="9785698at2"/>
<feature type="domain" description="Phospholipase/carboxylesterase/thioesterase" evidence="1">
    <location>
        <begin position="21"/>
        <end position="155"/>
    </location>
</feature>
<evidence type="ECO:0000313" key="3">
    <source>
        <dbReference type="Proteomes" id="UP000193083"/>
    </source>
</evidence>
<keyword evidence="3" id="KW-1185">Reference proteome</keyword>
<dbReference type="Pfam" id="PF02230">
    <property type="entry name" value="Abhydrolase_2"/>
    <property type="match status" value="1"/>
</dbReference>
<dbReference type="EMBL" id="FXBL01000004">
    <property type="protein sequence ID" value="SMH47811.1"/>
    <property type="molecule type" value="Genomic_DNA"/>
</dbReference>
<proteinExistence type="predicted"/>
<dbReference type="Proteomes" id="UP000193083">
    <property type="component" value="Unassembled WGS sequence"/>
</dbReference>
<dbReference type="AlphaFoldDB" id="A0A1X7P9T9"/>
<reference evidence="3" key="1">
    <citation type="submission" date="2017-04" db="EMBL/GenBank/DDBJ databases">
        <authorList>
            <person name="Varghese N."/>
            <person name="Submissions S."/>
        </authorList>
    </citation>
    <scope>NUCLEOTIDE SEQUENCE [LARGE SCALE GENOMIC DNA]</scope>
    <source>
        <strain evidence="3">B5P</strain>
    </source>
</reference>